<protein>
    <recommendedName>
        <fullName evidence="3">Copper amine oxidase</fullName>
    </recommendedName>
</protein>
<accession>A0ABN0YVR7</accession>
<sequence>MKWRRVAILVTIFSLMGGSLLFADSASQKVRLLMNGRELDDGSYIIDGKTYIPLRELEGLIYYDDSTKTVYYYKPNVHISLIQSSDGKVFGDINKSGKLKFNVFTQVDNLKTDISAVRVSITSPDGNTTVIQTSDIPNNKDNFWFRTEDFNYDFKNAGKYKIGFYMKSAGGGEFTLVSEKNVNVLK</sequence>
<evidence type="ECO:0008006" key="3">
    <source>
        <dbReference type="Google" id="ProtNLM"/>
    </source>
</evidence>
<name>A0ABN0YVR7_9BACL</name>
<organism evidence="1 2">
    <name type="scientific">Paenibacillus motobuensis</name>
    <dbReference type="NCBI Taxonomy" id="295324"/>
    <lineage>
        <taxon>Bacteria</taxon>
        <taxon>Bacillati</taxon>
        <taxon>Bacillota</taxon>
        <taxon>Bacilli</taxon>
        <taxon>Bacillales</taxon>
        <taxon>Paenibacillaceae</taxon>
        <taxon>Paenibacillus</taxon>
    </lineage>
</organism>
<gene>
    <name evidence="1" type="ORF">GCM10008933_48630</name>
</gene>
<dbReference type="EMBL" id="BAAACX010000028">
    <property type="protein sequence ID" value="GAA0412641.1"/>
    <property type="molecule type" value="Genomic_DNA"/>
</dbReference>
<keyword evidence="2" id="KW-1185">Reference proteome</keyword>
<evidence type="ECO:0000313" key="1">
    <source>
        <dbReference type="EMBL" id="GAA0412641.1"/>
    </source>
</evidence>
<comment type="caution">
    <text evidence="1">The sequence shown here is derived from an EMBL/GenBank/DDBJ whole genome shotgun (WGS) entry which is preliminary data.</text>
</comment>
<evidence type="ECO:0000313" key="2">
    <source>
        <dbReference type="Proteomes" id="UP001500340"/>
    </source>
</evidence>
<proteinExistence type="predicted"/>
<dbReference type="RefSeq" id="WP_343865825.1">
    <property type="nucleotide sequence ID" value="NZ_BAAACX010000028.1"/>
</dbReference>
<dbReference type="Proteomes" id="UP001500340">
    <property type="component" value="Unassembled WGS sequence"/>
</dbReference>
<reference evidence="1 2" key="1">
    <citation type="journal article" date="2019" name="Int. J. Syst. Evol. Microbiol.">
        <title>The Global Catalogue of Microorganisms (GCM) 10K type strain sequencing project: providing services to taxonomists for standard genome sequencing and annotation.</title>
        <authorList>
            <consortium name="The Broad Institute Genomics Platform"/>
            <consortium name="The Broad Institute Genome Sequencing Center for Infectious Disease"/>
            <person name="Wu L."/>
            <person name="Ma J."/>
        </authorList>
    </citation>
    <scope>NUCLEOTIDE SEQUENCE [LARGE SCALE GENOMIC DNA]</scope>
    <source>
        <strain evidence="1 2">JCM 12774</strain>
    </source>
</reference>